<organism evidence="6 7">
    <name type="scientific">Glossina palpalis gambiensis</name>
    <dbReference type="NCBI Taxonomy" id="67801"/>
    <lineage>
        <taxon>Eukaryota</taxon>
        <taxon>Metazoa</taxon>
        <taxon>Ecdysozoa</taxon>
        <taxon>Arthropoda</taxon>
        <taxon>Hexapoda</taxon>
        <taxon>Insecta</taxon>
        <taxon>Pterygota</taxon>
        <taxon>Neoptera</taxon>
        <taxon>Endopterygota</taxon>
        <taxon>Diptera</taxon>
        <taxon>Brachycera</taxon>
        <taxon>Muscomorpha</taxon>
        <taxon>Hippoboscoidea</taxon>
        <taxon>Glossinidae</taxon>
        <taxon>Glossina</taxon>
    </lineage>
</organism>
<dbReference type="EMBL" id="JXJN01023039">
    <property type="status" value="NOT_ANNOTATED_CDS"/>
    <property type="molecule type" value="Genomic_DNA"/>
</dbReference>
<comment type="subcellular location">
    <subcellularLocation>
        <location evidence="1">Membrane</location>
        <topology evidence="1">Multi-pass membrane protein</topology>
    </subcellularLocation>
</comment>
<proteinExistence type="predicted"/>
<evidence type="ECO:0008006" key="8">
    <source>
        <dbReference type="Google" id="ProtNLM"/>
    </source>
</evidence>
<dbReference type="PANTHER" id="PTHR23507">
    <property type="entry name" value="ZGC:174356"/>
    <property type="match status" value="1"/>
</dbReference>
<feature type="transmembrane region" description="Helical" evidence="5">
    <location>
        <begin position="76"/>
        <end position="98"/>
    </location>
</feature>
<dbReference type="EnsemblMetazoa" id="GPPI044927-RA">
    <property type="protein sequence ID" value="GPPI044927-PA"/>
    <property type="gene ID" value="GPPI044927"/>
</dbReference>
<keyword evidence="2 5" id="KW-0812">Transmembrane</keyword>
<dbReference type="GO" id="GO:0022857">
    <property type="term" value="F:transmembrane transporter activity"/>
    <property type="evidence" value="ECO:0007669"/>
    <property type="project" value="TreeGrafter"/>
</dbReference>
<feature type="transmembrane region" description="Helical" evidence="5">
    <location>
        <begin position="12"/>
        <end position="30"/>
    </location>
</feature>
<accession>A0A1B0BZA1</accession>
<evidence type="ECO:0000313" key="6">
    <source>
        <dbReference type="EnsemblMetazoa" id="GPPI044927-PA"/>
    </source>
</evidence>
<keyword evidence="7" id="KW-1185">Reference proteome</keyword>
<dbReference type="Gene3D" id="1.20.1250.20">
    <property type="entry name" value="MFS general substrate transporter like domains"/>
    <property type="match status" value="1"/>
</dbReference>
<evidence type="ECO:0000256" key="3">
    <source>
        <dbReference type="ARBA" id="ARBA00022989"/>
    </source>
</evidence>
<name>A0A1B0BZA1_9MUSC</name>
<feature type="transmembrane region" description="Helical" evidence="5">
    <location>
        <begin position="36"/>
        <end position="64"/>
    </location>
</feature>
<dbReference type="GO" id="GO:0016020">
    <property type="term" value="C:membrane"/>
    <property type="evidence" value="ECO:0007669"/>
    <property type="project" value="UniProtKB-SubCell"/>
</dbReference>
<reference evidence="7" key="1">
    <citation type="submission" date="2015-01" db="EMBL/GenBank/DDBJ databases">
        <authorList>
            <person name="Aksoy S."/>
            <person name="Warren W."/>
            <person name="Wilson R.K."/>
        </authorList>
    </citation>
    <scope>NUCLEOTIDE SEQUENCE [LARGE SCALE GENOMIC DNA]</scope>
    <source>
        <strain evidence="7">IAEA</strain>
    </source>
</reference>
<feature type="transmembrane region" description="Helical" evidence="5">
    <location>
        <begin position="104"/>
        <end position="129"/>
    </location>
</feature>
<evidence type="ECO:0000256" key="2">
    <source>
        <dbReference type="ARBA" id="ARBA00022692"/>
    </source>
</evidence>
<dbReference type="Proteomes" id="UP000092460">
    <property type="component" value="Unassembled WGS sequence"/>
</dbReference>
<evidence type="ECO:0000256" key="4">
    <source>
        <dbReference type="ARBA" id="ARBA00023136"/>
    </source>
</evidence>
<reference evidence="6" key="2">
    <citation type="submission" date="2020-05" db="UniProtKB">
        <authorList>
            <consortium name="EnsemblMetazoa"/>
        </authorList>
    </citation>
    <scope>IDENTIFICATION</scope>
    <source>
        <strain evidence="6">IAEA</strain>
    </source>
</reference>
<evidence type="ECO:0000256" key="1">
    <source>
        <dbReference type="ARBA" id="ARBA00004141"/>
    </source>
</evidence>
<protein>
    <recommendedName>
        <fullName evidence="8">Major facilitator superfamily associated domain-containing protein</fullName>
    </recommendedName>
</protein>
<keyword evidence="4 5" id="KW-0472">Membrane</keyword>
<evidence type="ECO:0000256" key="5">
    <source>
        <dbReference type="SAM" id="Phobius"/>
    </source>
</evidence>
<dbReference type="PANTHER" id="PTHR23507:SF39">
    <property type="entry name" value="GH23453P-RELATED"/>
    <property type="match status" value="1"/>
</dbReference>
<evidence type="ECO:0000313" key="7">
    <source>
        <dbReference type="Proteomes" id="UP000092460"/>
    </source>
</evidence>
<dbReference type="AlphaFoldDB" id="A0A1B0BZA1"/>
<sequence>KFSLIFLNKHIFACYSITRIIATVSIYISSKVTINPWLFLLCSVPSGMSGHTCAVITAIYWYISDVAKAKSRGLRMVLNEASLCAAMMIGSLRTGYIYEPTNAITVFSILSTLLFLALLYVYAFVVGGLKP</sequence>
<keyword evidence="3 5" id="KW-1133">Transmembrane helix</keyword>
<dbReference type="InterPro" id="IPR036259">
    <property type="entry name" value="MFS_trans_sf"/>
</dbReference>
<dbReference type="VEuPathDB" id="VectorBase:GPPI044927"/>
<dbReference type="SUPFAM" id="SSF103473">
    <property type="entry name" value="MFS general substrate transporter"/>
    <property type="match status" value="1"/>
</dbReference>